<proteinExistence type="predicted"/>
<dbReference type="Proteomes" id="UP000469159">
    <property type="component" value="Unassembled WGS sequence"/>
</dbReference>
<dbReference type="InterPro" id="IPR000182">
    <property type="entry name" value="GNAT_dom"/>
</dbReference>
<sequence length="198" mass="22441">MMHPKRLSWNDLGWASNILADAFHGRPPGSELFREPNSSAKLRYFWDRTCRYALLFGECYGSEDGSGVALWLLPNGTAMTPWRMFRSGMFTAPFYMGMRDFKAFVAFAQHTDAMHREALPEAHYYLFALGVRADKQGCGVGSSLTRAMLGRAKSEGVPVFLETQTTENVRLYERLGFEVVSEVPIPGVQLRNWAMVKR</sequence>
<evidence type="ECO:0000259" key="1">
    <source>
        <dbReference type="PROSITE" id="PS51186"/>
    </source>
</evidence>
<accession>A0A6I4UVP5</accession>
<keyword evidence="3" id="KW-1185">Reference proteome</keyword>
<name>A0A6I4UVP5_9SPHN</name>
<dbReference type="InterPro" id="IPR052523">
    <property type="entry name" value="Trichothecene_AcTrans"/>
</dbReference>
<comment type="caution">
    <text evidence="2">The sequence shown here is derived from an EMBL/GenBank/DDBJ whole genome shotgun (WGS) entry which is preliminary data.</text>
</comment>
<dbReference type="EMBL" id="WTYK01000004">
    <property type="protein sequence ID" value="MXP41859.1"/>
    <property type="molecule type" value="Genomic_DNA"/>
</dbReference>
<dbReference type="SUPFAM" id="SSF55729">
    <property type="entry name" value="Acyl-CoA N-acyltransferases (Nat)"/>
    <property type="match status" value="1"/>
</dbReference>
<dbReference type="PANTHER" id="PTHR42791">
    <property type="entry name" value="GNAT FAMILY ACETYLTRANSFERASE"/>
    <property type="match status" value="1"/>
</dbReference>
<keyword evidence="2" id="KW-0808">Transferase</keyword>
<dbReference type="Pfam" id="PF00583">
    <property type="entry name" value="Acetyltransf_1"/>
    <property type="match status" value="1"/>
</dbReference>
<evidence type="ECO:0000313" key="3">
    <source>
        <dbReference type="Proteomes" id="UP000469159"/>
    </source>
</evidence>
<dbReference type="PROSITE" id="PS51186">
    <property type="entry name" value="GNAT"/>
    <property type="match status" value="1"/>
</dbReference>
<reference evidence="2 3" key="1">
    <citation type="submission" date="2019-12" db="EMBL/GenBank/DDBJ databases">
        <title>Genomic-based taxomic classification of the family Erythrobacteraceae.</title>
        <authorList>
            <person name="Xu L."/>
        </authorList>
    </citation>
    <scope>NUCLEOTIDE SEQUENCE [LARGE SCALE GENOMIC DNA]</scope>
    <source>
        <strain evidence="2 3">MCCC 1K02066</strain>
    </source>
</reference>
<organism evidence="2 3">
    <name type="scientific">Croceibacterium soli</name>
    <dbReference type="NCBI Taxonomy" id="1739690"/>
    <lineage>
        <taxon>Bacteria</taxon>
        <taxon>Pseudomonadati</taxon>
        <taxon>Pseudomonadota</taxon>
        <taxon>Alphaproteobacteria</taxon>
        <taxon>Sphingomonadales</taxon>
        <taxon>Erythrobacteraceae</taxon>
        <taxon>Croceibacterium</taxon>
    </lineage>
</organism>
<protein>
    <submittedName>
        <fullName evidence="2">GNAT family N-acetyltransferase</fullName>
    </submittedName>
</protein>
<feature type="domain" description="N-acetyltransferase" evidence="1">
    <location>
        <begin position="68"/>
        <end position="198"/>
    </location>
</feature>
<dbReference type="CDD" id="cd04301">
    <property type="entry name" value="NAT_SF"/>
    <property type="match status" value="1"/>
</dbReference>
<dbReference type="GO" id="GO:0016747">
    <property type="term" value="F:acyltransferase activity, transferring groups other than amino-acyl groups"/>
    <property type="evidence" value="ECO:0007669"/>
    <property type="project" value="InterPro"/>
</dbReference>
<evidence type="ECO:0000313" key="2">
    <source>
        <dbReference type="EMBL" id="MXP41859.1"/>
    </source>
</evidence>
<dbReference type="Gene3D" id="3.40.630.30">
    <property type="match status" value="1"/>
</dbReference>
<dbReference type="PANTHER" id="PTHR42791:SF1">
    <property type="entry name" value="N-ACETYLTRANSFERASE DOMAIN-CONTAINING PROTEIN"/>
    <property type="match status" value="1"/>
</dbReference>
<gene>
    <name evidence="2" type="ORF">GRI75_09420</name>
</gene>
<dbReference type="RefSeq" id="WP_160746695.1">
    <property type="nucleotide sequence ID" value="NZ_WTYK01000004.1"/>
</dbReference>
<dbReference type="AlphaFoldDB" id="A0A6I4UVP5"/>
<dbReference type="OrthoDB" id="7057833at2"/>
<dbReference type="InterPro" id="IPR016181">
    <property type="entry name" value="Acyl_CoA_acyltransferase"/>
</dbReference>